<comment type="caution">
    <text evidence="5">The sequence shown here is derived from an EMBL/GenBank/DDBJ whole genome shotgun (WGS) entry which is preliminary data.</text>
</comment>
<feature type="transmembrane region" description="Helical" evidence="1">
    <location>
        <begin position="14"/>
        <end position="33"/>
    </location>
</feature>
<dbReference type="InterPro" id="IPR035965">
    <property type="entry name" value="PAS-like_dom_sf"/>
</dbReference>
<dbReference type="Pfam" id="PF00990">
    <property type="entry name" value="GGDEF"/>
    <property type="match status" value="1"/>
</dbReference>
<dbReference type="NCBIfam" id="TIGR00254">
    <property type="entry name" value="GGDEF"/>
    <property type="match status" value="1"/>
</dbReference>
<feature type="transmembrane region" description="Helical" evidence="1">
    <location>
        <begin position="39"/>
        <end position="57"/>
    </location>
</feature>
<dbReference type="PANTHER" id="PTHR46663:SF3">
    <property type="entry name" value="SLL0267 PROTEIN"/>
    <property type="match status" value="1"/>
</dbReference>
<dbReference type="SMART" id="SM00086">
    <property type="entry name" value="PAC"/>
    <property type="match status" value="1"/>
</dbReference>
<dbReference type="Gene3D" id="3.30.70.270">
    <property type="match status" value="1"/>
</dbReference>
<dbReference type="Pfam" id="PF08447">
    <property type="entry name" value="PAS_3"/>
    <property type="match status" value="1"/>
</dbReference>
<evidence type="ECO:0000259" key="4">
    <source>
        <dbReference type="PROSITE" id="PS50887"/>
    </source>
</evidence>
<evidence type="ECO:0000256" key="1">
    <source>
        <dbReference type="SAM" id="Phobius"/>
    </source>
</evidence>
<dbReference type="PROSITE" id="PS50112">
    <property type="entry name" value="PAS"/>
    <property type="match status" value="1"/>
</dbReference>
<dbReference type="PROSITE" id="PS50113">
    <property type="entry name" value="PAC"/>
    <property type="match status" value="1"/>
</dbReference>
<gene>
    <name evidence="5" type="ORF">GCM10010913_22710</name>
</gene>
<feature type="domain" description="PAS" evidence="2">
    <location>
        <begin position="172"/>
        <end position="243"/>
    </location>
</feature>
<dbReference type="PANTHER" id="PTHR46663">
    <property type="entry name" value="DIGUANYLATE CYCLASE DGCT-RELATED"/>
    <property type="match status" value="1"/>
</dbReference>
<protein>
    <recommendedName>
        <fullName evidence="7">Diguanylate cyclase</fullName>
    </recommendedName>
</protein>
<dbReference type="SMART" id="SM00267">
    <property type="entry name" value="GGDEF"/>
    <property type="match status" value="1"/>
</dbReference>
<evidence type="ECO:0000313" key="5">
    <source>
        <dbReference type="EMBL" id="GGG00377.1"/>
    </source>
</evidence>
<evidence type="ECO:0000259" key="3">
    <source>
        <dbReference type="PROSITE" id="PS50113"/>
    </source>
</evidence>
<dbReference type="InterPro" id="IPR013655">
    <property type="entry name" value="PAS_fold_3"/>
</dbReference>
<name>A0ABQ1VW56_9BACL</name>
<sequence length="461" mass="52251">MMSRVHDVHSKNEVLLKILCGFYLISLGVHFIARGDISALPLPVSVALGSVLLLIVLGRRYPVLTMISMVCSPYVFILALSAAYLSPYSFILLSIALLVSLIYLDIRIVLFSSLLYLSTAIYWFAVLRRAGMAAGSEHNNMIYVAMFVLYVVVFSWVLIHFIKGRWSKSERGLTSINHILESIDITAWVYDLGSSQLILSPGIRRLTGLPAEALTDFRTLLKLVDPADIPLVQHSQKEMIMRRKEVLLECRLRHIDGEIYWVQVRGTPQLNELGHLVQLEGVIIDITDSKEREECMEYLAYHDDLTGLPNRAFFHMRLQQYINESVGSIALMFIDLDNFKSINDTYGHYAGDRLLQEIARRLSRQIRESDLICRLGGDEFLILLVNSDENLARKVAERINASLSEPFHCNEHQLHASASIGIHYSPDGCGDLEQMISKADEAMYEAKRKGRCRYSVDQSPI</sequence>
<keyword evidence="1" id="KW-0812">Transmembrane</keyword>
<accession>A0ABQ1VW56</accession>
<dbReference type="InterPro" id="IPR000160">
    <property type="entry name" value="GGDEF_dom"/>
</dbReference>
<organism evidence="5 6">
    <name type="scientific">Paenibacillus aceti</name>
    <dbReference type="NCBI Taxonomy" id="1820010"/>
    <lineage>
        <taxon>Bacteria</taxon>
        <taxon>Bacillati</taxon>
        <taxon>Bacillota</taxon>
        <taxon>Bacilli</taxon>
        <taxon>Bacillales</taxon>
        <taxon>Paenibacillaceae</taxon>
        <taxon>Paenibacillus</taxon>
    </lineage>
</organism>
<dbReference type="Proteomes" id="UP000608420">
    <property type="component" value="Unassembled WGS sequence"/>
</dbReference>
<reference evidence="6" key="1">
    <citation type="journal article" date="2019" name="Int. J. Syst. Evol. Microbiol.">
        <title>The Global Catalogue of Microorganisms (GCM) 10K type strain sequencing project: providing services to taxonomists for standard genome sequencing and annotation.</title>
        <authorList>
            <consortium name="The Broad Institute Genomics Platform"/>
            <consortium name="The Broad Institute Genome Sequencing Center for Infectious Disease"/>
            <person name="Wu L."/>
            <person name="Ma J."/>
        </authorList>
    </citation>
    <scope>NUCLEOTIDE SEQUENCE [LARGE SCALE GENOMIC DNA]</scope>
    <source>
        <strain evidence="6">CGMCC 1.15420</strain>
    </source>
</reference>
<evidence type="ECO:0000259" key="2">
    <source>
        <dbReference type="PROSITE" id="PS50112"/>
    </source>
</evidence>
<dbReference type="InterPro" id="IPR000700">
    <property type="entry name" value="PAS-assoc_C"/>
</dbReference>
<dbReference type="NCBIfam" id="TIGR00229">
    <property type="entry name" value="sensory_box"/>
    <property type="match status" value="1"/>
</dbReference>
<dbReference type="CDD" id="cd01949">
    <property type="entry name" value="GGDEF"/>
    <property type="match status" value="1"/>
</dbReference>
<dbReference type="PROSITE" id="PS50887">
    <property type="entry name" value="GGDEF"/>
    <property type="match status" value="1"/>
</dbReference>
<feature type="domain" description="PAC" evidence="3">
    <location>
        <begin position="246"/>
        <end position="298"/>
    </location>
</feature>
<dbReference type="SUPFAM" id="SSF55073">
    <property type="entry name" value="Nucleotide cyclase"/>
    <property type="match status" value="1"/>
</dbReference>
<evidence type="ECO:0000313" key="6">
    <source>
        <dbReference type="Proteomes" id="UP000608420"/>
    </source>
</evidence>
<dbReference type="EMBL" id="BMIW01000014">
    <property type="protein sequence ID" value="GGG00377.1"/>
    <property type="molecule type" value="Genomic_DNA"/>
</dbReference>
<keyword evidence="1" id="KW-1133">Transmembrane helix</keyword>
<dbReference type="InterPro" id="IPR043128">
    <property type="entry name" value="Rev_trsase/Diguanyl_cyclase"/>
</dbReference>
<dbReference type="InterPro" id="IPR052163">
    <property type="entry name" value="DGC-Regulatory_Protein"/>
</dbReference>
<dbReference type="InterPro" id="IPR000014">
    <property type="entry name" value="PAS"/>
</dbReference>
<dbReference type="RefSeq" id="WP_120463904.1">
    <property type="nucleotide sequence ID" value="NZ_BMIW01000014.1"/>
</dbReference>
<dbReference type="InterPro" id="IPR029787">
    <property type="entry name" value="Nucleotide_cyclase"/>
</dbReference>
<dbReference type="InterPro" id="IPR001610">
    <property type="entry name" value="PAC"/>
</dbReference>
<keyword evidence="6" id="KW-1185">Reference proteome</keyword>
<dbReference type="CDD" id="cd00130">
    <property type="entry name" value="PAS"/>
    <property type="match status" value="1"/>
</dbReference>
<dbReference type="SUPFAM" id="SSF55785">
    <property type="entry name" value="PYP-like sensor domain (PAS domain)"/>
    <property type="match status" value="1"/>
</dbReference>
<feature type="transmembrane region" description="Helical" evidence="1">
    <location>
        <begin position="113"/>
        <end position="130"/>
    </location>
</feature>
<dbReference type="Gene3D" id="3.30.450.20">
    <property type="entry name" value="PAS domain"/>
    <property type="match status" value="1"/>
</dbReference>
<proteinExistence type="predicted"/>
<evidence type="ECO:0008006" key="7">
    <source>
        <dbReference type="Google" id="ProtNLM"/>
    </source>
</evidence>
<feature type="domain" description="GGDEF" evidence="4">
    <location>
        <begin position="327"/>
        <end position="459"/>
    </location>
</feature>
<keyword evidence="1" id="KW-0472">Membrane</keyword>
<feature type="transmembrane region" description="Helical" evidence="1">
    <location>
        <begin position="142"/>
        <end position="162"/>
    </location>
</feature>